<reference evidence="5 6" key="1">
    <citation type="submission" date="2019-06" db="EMBL/GenBank/DDBJ databases">
        <title>Sequencing the genomes of 1000 actinobacteria strains.</title>
        <authorList>
            <person name="Klenk H.-P."/>
        </authorList>
    </citation>
    <scope>NUCLEOTIDE SEQUENCE [LARGE SCALE GENOMIC DNA]</scope>
    <source>
        <strain evidence="5 6">DSM 12335</strain>
    </source>
</reference>
<keyword evidence="2" id="KW-0560">Oxidoreductase</keyword>
<evidence type="ECO:0000259" key="4">
    <source>
        <dbReference type="Pfam" id="PF07992"/>
    </source>
</evidence>
<dbReference type="InterPro" id="IPR023753">
    <property type="entry name" value="FAD/NAD-binding_dom"/>
</dbReference>
<evidence type="ECO:0000313" key="5">
    <source>
        <dbReference type="EMBL" id="TQL51250.1"/>
    </source>
</evidence>
<keyword evidence="6" id="KW-1185">Reference proteome</keyword>
<name>A0A542YT37_9MICO</name>
<dbReference type="Pfam" id="PF07992">
    <property type="entry name" value="Pyr_redox_2"/>
    <property type="match status" value="1"/>
</dbReference>
<evidence type="ECO:0000256" key="3">
    <source>
        <dbReference type="ARBA" id="ARBA00048132"/>
    </source>
</evidence>
<organism evidence="5 6">
    <name type="scientific">Ornithinicoccus hortensis</name>
    <dbReference type="NCBI Taxonomy" id="82346"/>
    <lineage>
        <taxon>Bacteria</taxon>
        <taxon>Bacillati</taxon>
        <taxon>Actinomycetota</taxon>
        <taxon>Actinomycetes</taxon>
        <taxon>Micrococcales</taxon>
        <taxon>Intrasporangiaceae</taxon>
        <taxon>Ornithinicoccus</taxon>
    </lineage>
</organism>
<protein>
    <submittedName>
        <fullName evidence="5">Thioredoxin reductase</fullName>
    </submittedName>
</protein>
<dbReference type="RefSeq" id="WP_141785280.1">
    <property type="nucleotide sequence ID" value="NZ_BAAAIK010000010.1"/>
</dbReference>
<sequence>MDTTNTGKTGTAESDVIVIGGGAAGLSAALLLGRARRSVLLIDGGEPRNAPAEGVHGLLGHDGVPPGEFLARGRSEVQEYGAVIVPGRVTAVSREGNRFAVVTDDGSTRRSRRVVVATGLVDRLPDLPGVRERWGRDVVHCPYCHGWEVRDRAVGVVATGPMSLHQANLFRQWTPDVTVFSHTAAPLGAEQVEELTARGIRIVDGPVVGLEIVDDRLQGVRLADGTVVAQEAVAVATRMEARVDFLEPLGLRPVEHPSGMGTHLPVDPQGQTTVAGVWVAGNATDPSAQVIDSAAAGAAVARFVNADLVGEETAAALAHHREHSAAGTVPA</sequence>
<dbReference type="PRINTS" id="PR00469">
    <property type="entry name" value="PNDRDTASEII"/>
</dbReference>
<comment type="catalytic activity">
    <reaction evidence="3">
        <text>[thioredoxin]-dithiol + NADP(+) = [thioredoxin]-disulfide + NADPH + H(+)</text>
        <dbReference type="Rhea" id="RHEA:20345"/>
        <dbReference type="Rhea" id="RHEA-COMP:10698"/>
        <dbReference type="Rhea" id="RHEA-COMP:10700"/>
        <dbReference type="ChEBI" id="CHEBI:15378"/>
        <dbReference type="ChEBI" id="CHEBI:29950"/>
        <dbReference type="ChEBI" id="CHEBI:50058"/>
        <dbReference type="ChEBI" id="CHEBI:57783"/>
        <dbReference type="ChEBI" id="CHEBI:58349"/>
        <dbReference type="EC" id="1.8.1.9"/>
    </reaction>
</comment>
<comment type="caution">
    <text evidence="5">The sequence shown here is derived from an EMBL/GenBank/DDBJ whole genome shotgun (WGS) entry which is preliminary data.</text>
</comment>
<dbReference type="Proteomes" id="UP000319516">
    <property type="component" value="Unassembled WGS sequence"/>
</dbReference>
<dbReference type="PANTHER" id="PTHR48105">
    <property type="entry name" value="THIOREDOXIN REDUCTASE 1-RELATED-RELATED"/>
    <property type="match status" value="1"/>
</dbReference>
<evidence type="ECO:0000313" key="6">
    <source>
        <dbReference type="Proteomes" id="UP000319516"/>
    </source>
</evidence>
<keyword evidence="1" id="KW-0285">Flavoprotein</keyword>
<dbReference type="InterPro" id="IPR050097">
    <property type="entry name" value="Ferredoxin-NADP_redctase_2"/>
</dbReference>
<dbReference type="InterPro" id="IPR036188">
    <property type="entry name" value="FAD/NAD-bd_sf"/>
</dbReference>
<dbReference type="AlphaFoldDB" id="A0A542YT37"/>
<dbReference type="SUPFAM" id="SSF51905">
    <property type="entry name" value="FAD/NAD(P)-binding domain"/>
    <property type="match status" value="1"/>
</dbReference>
<evidence type="ECO:0000256" key="2">
    <source>
        <dbReference type="ARBA" id="ARBA00023002"/>
    </source>
</evidence>
<gene>
    <name evidence="5" type="ORF">FB467_2391</name>
</gene>
<dbReference type="PRINTS" id="PR00368">
    <property type="entry name" value="FADPNR"/>
</dbReference>
<dbReference type="GO" id="GO:0004791">
    <property type="term" value="F:thioredoxin-disulfide reductase (NADPH) activity"/>
    <property type="evidence" value="ECO:0007669"/>
    <property type="project" value="UniProtKB-EC"/>
</dbReference>
<dbReference type="EMBL" id="VFOP01000001">
    <property type="protein sequence ID" value="TQL51250.1"/>
    <property type="molecule type" value="Genomic_DNA"/>
</dbReference>
<dbReference type="Gene3D" id="3.50.50.60">
    <property type="entry name" value="FAD/NAD(P)-binding domain"/>
    <property type="match status" value="2"/>
</dbReference>
<evidence type="ECO:0000256" key="1">
    <source>
        <dbReference type="ARBA" id="ARBA00022630"/>
    </source>
</evidence>
<dbReference type="OrthoDB" id="9786503at2"/>
<feature type="domain" description="FAD/NAD(P)-binding" evidence="4">
    <location>
        <begin position="15"/>
        <end position="294"/>
    </location>
</feature>
<proteinExistence type="predicted"/>
<accession>A0A542YT37</accession>